<keyword evidence="3" id="KW-1185">Reference proteome</keyword>
<feature type="transmembrane region" description="Helical" evidence="1">
    <location>
        <begin position="88"/>
        <end position="110"/>
    </location>
</feature>
<protein>
    <recommendedName>
        <fullName evidence="4">DUF3147 domain-containing protein</fullName>
    </recommendedName>
</protein>
<organism evidence="2 3">
    <name type="scientific">Candidatus Brocadia sinica JPN1</name>
    <dbReference type="NCBI Taxonomy" id="1197129"/>
    <lineage>
        <taxon>Bacteria</taxon>
        <taxon>Pseudomonadati</taxon>
        <taxon>Planctomycetota</taxon>
        <taxon>Candidatus Brocadiia</taxon>
        <taxon>Candidatus Brocadiales</taxon>
        <taxon>Candidatus Brocadiaceae</taxon>
        <taxon>Candidatus Brocadia</taxon>
    </lineage>
</organism>
<accession>A0ABQ0JU41</accession>
<evidence type="ECO:0008006" key="4">
    <source>
        <dbReference type="Google" id="ProtNLM"/>
    </source>
</evidence>
<sequence>MQLKSFILYFILGGAIVSVVTFMGSQGKGLLAAFVATFPTMTVLTFTLIYSKAGHAATVNYAKGLLLMTPPWILYVLCLIFLLPRWGFIKSLIIAVMTYIVLAGIIGIVVKHYK</sequence>
<feature type="transmembrane region" description="Helical" evidence="1">
    <location>
        <begin position="7"/>
        <end position="24"/>
    </location>
</feature>
<proteinExistence type="predicted"/>
<gene>
    <name evidence="2" type="ORF">BROSI_A0753</name>
</gene>
<evidence type="ECO:0000256" key="1">
    <source>
        <dbReference type="SAM" id="Phobius"/>
    </source>
</evidence>
<reference evidence="3" key="1">
    <citation type="journal article" date="2015" name="Genome Announc.">
        <title>Draft Genome Sequence of an Anaerobic Ammonium-Oxidizing Bacterium, "Candidatus Brocadia sinica".</title>
        <authorList>
            <person name="Oshiki M."/>
            <person name="Shinyako-Hata K."/>
            <person name="Satoh H."/>
            <person name="Okabe S."/>
        </authorList>
    </citation>
    <scope>NUCLEOTIDE SEQUENCE [LARGE SCALE GENOMIC DNA]</scope>
    <source>
        <strain evidence="3">JPN1</strain>
    </source>
</reference>
<keyword evidence="1" id="KW-1133">Transmembrane helix</keyword>
<name>A0ABQ0JU41_9BACT</name>
<dbReference type="EMBL" id="BAFN01000001">
    <property type="protein sequence ID" value="GAN32241.1"/>
    <property type="molecule type" value="Genomic_DNA"/>
</dbReference>
<evidence type="ECO:0000313" key="3">
    <source>
        <dbReference type="Proteomes" id="UP000032309"/>
    </source>
</evidence>
<comment type="caution">
    <text evidence="2">The sequence shown here is derived from an EMBL/GenBank/DDBJ whole genome shotgun (WGS) entry which is preliminary data.</text>
</comment>
<dbReference type="RefSeq" id="WP_052562385.1">
    <property type="nucleotide sequence ID" value="NZ_BAFN01000001.1"/>
</dbReference>
<keyword evidence="1" id="KW-0472">Membrane</keyword>
<keyword evidence="1" id="KW-0812">Transmembrane</keyword>
<evidence type="ECO:0000313" key="2">
    <source>
        <dbReference type="EMBL" id="GAN32241.1"/>
    </source>
</evidence>
<feature type="transmembrane region" description="Helical" evidence="1">
    <location>
        <begin position="30"/>
        <end position="50"/>
    </location>
</feature>
<feature type="transmembrane region" description="Helical" evidence="1">
    <location>
        <begin position="62"/>
        <end position="82"/>
    </location>
</feature>
<dbReference type="Proteomes" id="UP000032309">
    <property type="component" value="Unassembled WGS sequence"/>
</dbReference>